<comment type="caution">
    <text evidence="1">The sequence shown here is derived from an EMBL/GenBank/DDBJ whole genome shotgun (WGS) entry which is preliminary data.</text>
</comment>
<dbReference type="RefSeq" id="WP_151888626.1">
    <property type="nucleotide sequence ID" value="NZ_VNIK02000001.1"/>
</dbReference>
<dbReference type="AlphaFoldDB" id="A0A5N5J665"/>
<dbReference type="Proteomes" id="UP000319204">
    <property type="component" value="Unassembled WGS sequence"/>
</dbReference>
<dbReference type="EMBL" id="VNIK02000001">
    <property type="protein sequence ID" value="KAB5491470.1"/>
    <property type="molecule type" value="Genomic_DNA"/>
</dbReference>
<proteinExistence type="predicted"/>
<dbReference type="OrthoDB" id="980645at2"/>
<keyword evidence="2" id="KW-1185">Reference proteome</keyword>
<evidence type="ECO:0000313" key="1">
    <source>
        <dbReference type="EMBL" id="KAB5491470.1"/>
    </source>
</evidence>
<gene>
    <name evidence="1" type="ORF">FOT42_000540</name>
</gene>
<organism evidence="1 2">
    <name type="scientific">Flagellimonas hadalis</name>
    <dbReference type="NCBI Taxonomy" id="2597517"/>
    <lineage>
        <taxon>Bacteria</taxon>
        <taxon>Pseudomonadati</taxon>
        <taxon>Bacteroidota</taxon>
        <taxon>Flavobacteriia</taxon>
        <taxon>Flavobacteriales</taxon>
        <taxon>Flavobacteriaceae</taxon>
        <taxon>Flagellimonas</taxon>
    </lineage>
</organism>
<sequence length="113" mass="13112">MLLKPMVPIVEYIVFYDYIKNELCVNKDKIELKCDGKCYLAKQLAKASEKEKDTKDKKTFSIETSVVFCQEITKGLGVDNHFLNLKSKISGYYDLFYDHLRVANLLRPPIRSV</sequence>
<protein>
    <submittedName>
        <fullName evidence="1">Uncharacterized protein</fullName>
    </submittedName>
</protein>
<reference evidence="1" key="1">
    <citation type="submission" date="2019-10" db="EMBL/GenBank/DDBJ databases">
        <title>Muricauda hadale sp. nov., a piezophilic bacterium isolated from hadopelagic water of the Mariana Trench.</title>
        <authorList>
            <person name="Wei Y."/>
        </authorList>
    </citation>
    <scope>NUCLEOTIDE SEQUENCE [LARGE SCALE GENOMIC DNA]</scope>
    <source>
        <strain evidence="1">MT-229</strain>
    </source>
</reference>
<evidence type="ECO:0000313" key="2">
    <source>
        <dbReference type="Proteomes" id="UP000319204"/>
    </source>
</evidence>
<accession>A0A5N5J665</accession>
<name>A0A5N5J665_9FLAO</name>